<dbReference type="Pfam" id="PF13396">
    <property type="entry name" value="PLDc_N"/>
    <property type="match status" value="1"/>
</dbReference>
<gene>
    <name evidence="15" type="ORF">DFQ08_101153</name>
</gene>
<dbReference type="CDD" id="cd09112">
    <property type="entry name" value="PLDc_CLS_2"/>
    <property type="match status" value="1"/>
</dbReference>
<evidence type="ECO:0000256" key="11">
    <source>
        <dbReference type="ARBA" id="ARBA00023264"/>
    </source>
</evidence>
<dbReference type="InterPro" id="IPR022924">
    <property type="entry name" value="Cardiolipin_synthase"/>
</dbReference>
<evidence type="ECO:0000256" key="7">
    <source>
        <dbReference type="ARBA" id="ARBA00022989"/>
    </source>
</evidence>
<dbReference type="InterPro" id="IPR025202">
    <property type="entry name" value="PLD-like_dom"/>
</dbReference>
<dbReference type="GO" id="GO:0008808">
    <property type="term" value="F:cardiolipin synthase activity"/>
    <property type="evidence" value="ECO:0007669"/>
    <property type="project" value="UniProtKB-UniRule"/>
</dbReference>
<evidence type="ECO:0000259" key="14">
    <source>
        <dbReference type="PROSITE" id="PS50035"/>
    </source>
</evidence>
<dbReference type="Pfam" id="PF13091">
    <property type="entry name" value="PLDc_2"/>
    <property type="match status" value="2"/>
</dbReference>
<evidence type="ECO:0000256" key="4">
    <source>
        <dbReference type="ARBA" id="ARBA00022679"/>
    </source>
</evidence>
<dbReference type="RefSeq" id="WP_114307894.1">
    <property type="nucleotide sequence ID" value="NZ_QPJO01000001.1"/>
</dbReference>
<evidence type="ECO:0000313" key="15">
    <source>
        <dbReference type="EMBL" id="RCW93360.1"/>
    </source>
</evidence>
<accession>A0A368ZHW8</accession>
<evidence type="ECO:0000256" key="3">
    <source>
        <dbReference type="ARBA" id="ARBA00022516"/>
    </source>
</evidence>
<evidence type="ECO:0000256" key="9">
    <source>
        <dbReference type="ARBA" id="ARBA00023136"/>
    </source>
</evidence>
<dbReference type="InterPro" id="IPR027379">
    <property type="entry name" value="CLS_N"/>
</dbReference>
<dbReference type="PANTHER" id="PTHR21248">
    <property type="entry name" value="CARDIOLIPIN SYNTHASE"/>
    <property type="match status" value="1"/>
</dbReference>
<feature type="transmembrane region" description="Helical" evidence="12">
    <location>
        <begin position="5"/>
        <end position="24"/>
    </location>
</feature>
<dbReference type="CDD" id="cd09110">
    <property type="entry name" value="PLDc_CLS_1"/>
    <property type="match status" value="1"/>
</dbReference>
<dbReference type="OrthoDB" id="9762009at2"/>
<dbReference type="PANTHER" id="PTHR21248:SF22">
    <property type="entry name" value="PHOSPHOLIPASE D"/>
    <property type="match status" value="1"/>
</dbReference>
<keyword evidence="2 12" id="KW-1003">Cell membrane</keyword>
<keyword evidence="10 12" id="KW-0594">Phospholipid biosynthesis</keyword>
<comment type="similarity">
    <text evidence="12">Belongs to the phospholipase D family. Cardiolipin synthase subfamily.</text>
</comment>
<keyword evidence="9 12" id="KW-0472">Membrane</keyword>
<keyword evidence="11 12" id="KW-1208">Phospholipid metabolism</keyword>
<dbReference type="SUPFAM" id="SSF56024">
    <property type="entry name" value="Phospholipase D/nuclease"/>
    <property type="match status" value="2"/>
</dbReference>
<proteinExistence type="inferred from homology"/>
<comment type="function">
    <text evidence="12">Catalyzes the reversible phosphatidyl group transfer from one phosphatidylglycerol molecule to another to form cardiolipin (CL) (diphosphatidylglycerol) and glycerol.</text>
</comment>
<dbReference type="PROSITE" id="PS50035">
    <property type="entry name" value="PLD"/>
    <property type="match status" value="2"/>
</dbReference>
<keyword evidence="4 12" id="KW-0808">Transferase</keyword>
<evidence type="ECO:0000313" key="16">
    <source>
        <dbReference type="Proteomes" id="UP000253436"/>
    </source>
</evidence>
<evidence type="ECO:0000256" key="6">
    <source>
        <dbReference type="ARBA" id="ARBA00022737"/>
    </source>
</evidence>
<dbReference type="InterPro" id="IPR001736">
    <property type="entry name" value="PLipase_D/transphosphatidylase"/>
</dbReference>
<feature type="transmembrane region" description="Helical" evidence="12">
    <location>
        <begin position="30"/>
        <end position="50"/>
    </location>
</feature>
<feature type="active site" evidence="12">
    <location>
        <position position="217"/>
    </location>
</feature>
<reference evidence="15 16" key="1">
    <citation type="submission" date="2018-07" db="EMBL/GenBank/DDBJ databases">
        <title>Genomic Encyclopedia of Type Strains, Phase III (KMG-III): the genomes of soil and plant-associated and newly described type strains.</title>
        <authorList>
            <person name="Whitman W."/>
        </authorList>
    </citation>
    <scope>NUCLEOTIDE SEQUENCE [LARGE SCALE GENOMIC DNA]</scope>
    <source>
        <strain evidence="15 16">CECT 7958</strain>
    </source>
</reference>
<dbReference type="SMART" id="SM00155">
    <property type="entry name" value="PLDc"/>
    <property type="match status" value="2"/>
</dbReference>
<dbReference type="GO" id="GO:0032049">
    <property type="term" value="P:cardiolipin biosynthetic process"/>
    <property type="evidence" value="ECO:0007669"/>
    <property type="project" value="UniProtKB-UniRule"/>
</dbReference>
<dbReference type="AlphaFoldDB" id="A0A368ZHW8"/>
<feature type="active site" evidence="12">
    <location>
        <position position="224"/>
    </location>
</feature>
<evidence type="ECO:0000256" key="2">
    <source>
        <dbReference type="ARBA" id="ARBA00022475"/>
    </source>
</evidence>
<feature type="active site" evidence="12">
    <location>
        <position position="394"/>
    </location>
</feature>
<comment type="catalytic activity">
    <reaction evidence="12">
        <text>2 a 1,2-diacyl-sn-glycero-3-phospho-(1'-sn-glycerol) = a cardiolipin + glycerol</text>
        <dbReference type="Rhea" id="RHEA:31451"/>
        <dbReference type="ChEBI" id="CHEBI:17754"/>
        <dbReference type="ChEBI" id="CHEBI:62237"/>
        <dbReference type="ChEBI" id="CHEBI:64716"/>
    </reaction>
</comment>
<evidence type="ECO:0000256" key="12">
    <source>
        <dbReference type="HAMAP-Rule" id="MF_01916"/>
    </source>
</evidence>
<comment type="subcellular location">
    <subcellularLocation>
        <location evidence="1 12">Cell membrane</location>
        <topology evidence="1 12">Multi-pass membrane protein</topology>
    </subcellularLocation>
</comment>
<dbReference type="NCBIfam" id="TIGR04265">
    <property type="entry name" value="bac_cardiolipin"/>
    <property type="match status" value="1"/>
</dbReference>
<feature type="domain" description="PLD phosphodiesterase" evidence="14">
    <location>
        <begin position="389"/>
        <end position="416"/>
    </location>
</feature>
<evidence type="ECO:0000256" key="1">
    <source>
        <dbReference type="ARBA" id="ARBA00004651"/>
    </source>
</evidence>
<feature type="active site" evidence="12">
    <location>
        <position position="219"/>
    </location>
</feature>
<feature type="domain" description="PLD phosphodiesterase" evidence="14">
    <location>
        <begin position="212"/>
        <end position="239"/>
    </location>
</feature>
<dbReference type="EC" id="2.7.8.-" evidence="12 13"/>
<comment type="caution">
    <text evidence="15">The sequence shown here is derived from an EMBL/GenBank/DDBJ whole genome shotgun (WGS) entry which is preliminary data.</text>
</comment>
<keyword evidence="3 12" id="KW-0444">Lipid biosynthesis</keyword>
<evidence type="ECO:0000256" key="5">
    <source>
        <dbReference type="ARBA" id="ARBA00022692"/>
    </source>
</evidence>
<dbReference type="Gene3D" id="3.30.870.10">
    <property type="entry name" value="Endonuclease Chain A"/>
    <property type="match status" value="2"/>
</dbReference>
<keyword evidence="16" id="KW-1185">Reference proteome</keyword>
<organism evidence="15 16">
    <name type="scientific">Winogradskyella arenosi</name>
    <dbReference type="NCBI Taxonomy" id="533325"/>
    <lineage>
        <taxon>Bacteria</taxon>
        <taxon>Pseudomonadati</taxon>
        <taxon>Bacteroidota</taxon>
        <taxon>Flavobacteriia</taxon>
        <taxon>Flavobacteriales</taxon>
        <taxon>Flavobacteriaceae</taxon>
        <taxon>Winogradskyella</taxon>
    </lineage>
</organism>
<keyword evidence="8 12" id="KW-0443">Lipid metabolism</keyword>
<dbReference type="Proteomes" id="UP000253436">
    <property type="component" value="Unassembled WGS sequence"/>
</dbReference>
<keyword evidence="7 12" id="KW-1133">Transmembrane helix</keyword>
<feature type="active site" evidence="12">
    <location>
        <position position="401"/>
    </location>
</feature>
<evidence type="ECO:0000256" key="10">
    <source>
        <dbReference type="ARBA" id="ARBA00023209"/>
    </source>
</evidence>
<dbReference type="InterPro" id="IPR030874">
    <property type="entry name" value="Cardiolipin_synth_Firmi"/>
</dbReference>
<dbReference type="HAMAP" id="MF_01916">
    <property type="entry name" value="Cardiolipin_synth_Cls"/>
    <property type="match status" value="1"/>
</dbReference>
<protein>
    <recommendedName>
        <fullName evidence="12 13">Cardiolipin synthase</fullName>
        <shortName evidence="12">CL synthase</shortName>
        <ecNumber evidence="12 13">2.7.8.-</ecNumber>
    </recommendedName>
</protein>
<dbReference type="GO" id="GO:0005886">
    <property type="term" value="C:plasma membrane"/>
    <property type="evidence" value="ECO:0007669"/>
    <property type="project" value="UniProtKB-SubCell"/>
</dbReference>
<evidence type="ECO:0000256" key="8">
    <source>
        <dbReference type="ARBA" id="ARBA00023098"/>
    </source>
</evidence>
<keyword evidence="6" id="KW-0677">Repeat</keyword>
<feature type="active site" evidence="12">
    <location>
        <position position="396"/>
    </location>
</feature>
<keyword evidence="5 12" id="KW-0812">Transmembrane</keyword>
<name>A0A368ZHW8_9FLAO</name>
<dbReference type="EMBL" id="QPJO01000001">
    <property type="protein sequence ID" value="RCW93360.1"/>
    <property type="molecule type" value="Genomic_DNA"/>
</dbReference>
<evidence type="ECO:0000256" key="13">
    <source>
        <dbReference type="NCBIfam" id="TIGR04265"/>
    </source>
</evidence>
<sequence length="476" mass="54060">MMFALIAYVLIAFVLMGRLLLYGVRPTKTLAWLLAIFTIPVGGMLLYFILGRNRKKNKFYHFKKNETIFGYLQKYNALHQSEAPTTPIPPLLKQHHRLAQMMTKSSGAFPTTGNFLQPLKNGPATFDAIFKTLEKARTFIHIQYYIFEEGDLANRFRSLLIQKAIEGVEVRLLYDALGSRVLSKKFIKSLKTEGIQVYGFLPMRLGRFLSSVNYRNHRKIVIIDGLYGFTGGINVSDKYINGDPNLGPWYDMHLQMEGPVIHSLQAVFARDWSFASGTEELLNTKYFAPQIRAGQSTAQVVSSGPDSDFSSIQYLYLSLINKAKNYVYIINPYIIPGEALLETLKIAALSGVDVRLLLSANSDSLLVKWTVRSNFENLLAAGVKIYLYPDGFLHSKVMLSDDELSTIGTANLDIRSFEQNYEVNVLMYDKTITTTLKHDFLNDCKKSQQLNYHQHLQRSKLERLKEGTAKVFSPIL</sequence>